<accession>M1Z266</accession>
<sequence>MSILAQNMRTIRKELKCTQSAMADILKVGFRTYVRYEAGERDAPVSILVKMARLGNVSLEQLLTQKVDRFNITPVDLETFDMNPPVVKSANFRTGHIVFKKPARETLLTIDESEKKVLSLFRKMSTDEQNRCLKNIESQFKPSAASTKAVRTDVIKALPEAQILADEPQSIVKKTRLNRPRKRGRPGRTREDKKLLREKIDRLKKITKSAPKITVR</sequence>
<dbReference type="EMBL" id="CAQJ01000094">
    <property type="protein sequence ID" value="CCQ91815.1"/>
    <property type="molecule type" value="Genomic_DNA"/>
</dbReference>
<dbReference type="GO" id="GO:0003677">
    <property type="term" value="F:DNA binding"/>
    <property type="evidence" value="ECO:0007669"/>
    <property type="project" value="InterPro"/>
</dbReference>
<proteinExistence type="predicted"/>
<dbReference type="SMART" id="SM00530">
    <property type="entry name" value="HTH_XRE"/>
    <property type="match status" value="1"/>
</dbReference>
<keyword evidence="3" id="KW-1185">Reference proteome</keyword>
<dbReference type="SUPFAM" id="SSF47413">
    <property type="entry name" value="lambda repressor-like DNA-binding domains"/>
    <property type="match status" value="1"/>
</dbReference>
<dbReference type="Proteomes" id="UP000011704">
    <property type="component" value="Unassembled WGS sequence"/>
</dbReference>
<gene>
    <name evidence="2" type="ORF">NITGR_850002</name>
</gene>
<dbReference type="InterPro" id="IPR001387">
    <property type="entry name" value="Cro/C1-type_HTH"/>
</dbReference>
<evidence type="ECO:0000313" key="3">
    <source>
        <dbReference type="Proteomes" id="UP000011704"/>
    </source>
</evidence>
<protein>
    <submittedName>
        <fullName evidence="2">Putative helix-turn-helix motif protein (Modular protein)</fullName>
    </submittedName>
</protein>
<dbReference type="CDD" id="cd00093">
    <property type="entry name" value="HTH_XRE"/>
    <property type="match status" value="1"/>
</dbReference>
<dbReference type="InterPro" id="IPR010982">
    <property type="entry name" value="Lambda_DNA-bd_dom_sf"/>
</dbReference>
<dbReference type="PROSITE" id="PS50943">
    <property type="entry name" value="HTH_CROC1"/>
    <property type="match status" value="1"/>
</dbReference>
<name>M1Z266_NITG3</name>
<dbReference type="Gene3D" id="1.10.260.40">
    <property type="entry name" value="lambda repressor-like DNA-binding domains"/>
    <property type="match status" value="1"/>
</dbReference>
<dbReference type="HOGENOM" id="CLU_1276512_0_0_0"/>
<feature type="domain" description="HTH cro/C1-type" evidence="1">
    <location>
        <begin position="8"/>
        <end position="62"/>
    </location>
</feature>
<dbReference type="Pfam" id="PF01381">
    <property type="entry name" value="HTH_3"/>
    <property type="match status" value="1"/>
</dbReference>
<dbReference type="AlphaFoldDB" id="M1Z266"/>
<organism evidence="2 3">
    <name type="scientific">Nitrospina gracilis (strain 3/211)</name>
    <dbReference type="NCBI Taxonomy" id="1266370"/>
    <lineage>
        <taxon>Bacteria</taxon>
        <taxon>Pseudomonadati</taxon>
        <taxon>Nitrospinota/Tectimicrobiota group</taxon>
        <taxon>Nitrospinota</taxon>
        <taxon>Nitrospinia</taxon>
        <taxon>Nitrospinales</taxon>
        <taxon>Nitrospinaceae</taxon>
        <taxon>Nitrospina</taxon>
    </lineage>
</organism>
<dbReference type="OrthoDB" id="2064916at2"/>
<dbReference type="STRING" id="1266370.NITGR_850002"/>
<reference evidence="2 3" key="1">
    <citation type="journal article" date="2013" name="Front. Microbiol.">
        <title>The genome of Nitrospina gracilis illuminates the metabolism and evolution of the major marine nitrite oxidizer.</title>
        <authorList>
            <person name="Luecker S."/>
            <person name="Nowka B."/>
            <person name="Rattei T."/>
            <person name="Spieck E."/>
            <person name="and Daims H."/>
        </authorList>
    </citation>
    <scope>NUCLEOTIDE SEQUENCE [LARGE SCALE GENOMIC DNA]</scope>
    <source>
        <strain evidence="2 3">3/211</strain>
    </source>
</reference>
<evidence type="ECO:0000313" key="2">
    <source>
        <dbReference type="EMBL" id="CCQ91815.1"/>
    </source>
</evidence>
<comment type="caution">
    <text evidence="2">The sequence shown here is derived from an EMBL/GenBank/DDBJ whole genome shotgun (WGS) entry which is preliminary data.</text>
</comment>
<dbReference type="RefSeq" id="WP_005010998.1">
    <property type="nucleotide sequence ID" value="NZ_HG422173.1"/>
</dbReference>
<dbReference type="InParanoid" id="M1Z266"/>
<evidence type="ECO:0000259" key="1">
    <source>
        <dbReference type="PROSITE" id="PS50943"/>
    </source>
</evidence>